<dbReference type="AlphaFoldDB" id="A0A7Y2RH29"/>
<feature type="coiled-coil region" evidence="1">
    <location>
        <begin position="407"/>
        <end position="434"/>
    </location>
</feature>
<protein>
    <submittedName>
        <fullName evidence="3">Uncharacterized protein</fullName>
    </submittedName>
</protein>
<name>A0A7Y2RH29_9GAMM</name>
<dbReference type="RefSeq" id="WP_171540754.1">
    <property type="nucleotide sequence ID" value="NZ_JABERL010000033.1"/>
</dbReference>
<dbReference type="Proteomes" id="UP000569202">
    <property type="component" value="Unassembled WGS sequence"/>
</dbReference>
<reference evidence="3 4" key="1">
    <citation type="submission" date="2020-04" db="EMBL/GenBank/DDBJ databases">
        <title>Acinetobacter Taxon 24.</title>
        <authorList>
            <person name="Nemec A."/>
            <person name="Radolfova-Krizova L."/>
            <person name="Higgins P.G."/>
            <person name="Spanelova P."/>
        </authorList>
    </citation>
    <scope>NUCLEOTIDE SEQUENCE [LARGE SCALE GENOMIC DNA]</scope>
    <source>
        <strain evidence="3 4">ANC 5380</strain>
    </source>
</reference>
<evidence type="ECO:0000313" key="3">
    <source>
        <dbReference type="EMBL" id="NNH78326.1"/>
    </source>
</evidence>
<gene>
    <name evidence="3" type="ORF">HLH17_11720</name>
</gene>
<accession>A0A7Y2RH29</accession>
<evidence type="ECO:0000256" key="2">
    <source>
        <dbReference type="SAM" id="MobiDB-lite"/>
    </source>
</evidence>
<dbReference type="PROSITE" id="PS51257">
    <property type="entry name" value="PROKAR_LIPOPROTEIN"/>
    <property type="match status" value="1"/>
</dbReference>
<organism evidence="3 4">
    <name type="scientific">Acinetobacter terrae</name>
    <dbReference type="NCBI Taxonomy" id="2731247"/>
    <lineage>
        <taxon>Bacteria</taxon>
        <taxon>Pseudomonadati</taxon>
        <taxon>Pseudomonadota</taxon>
        <taxon>Gammaproteobacteria</taxon>
        <taxon>Moraxellales</taxon>
        <taxon>Moraxellaceae</taxon>
        <taxon>Acinetobacter</taxon>
        <taxon>Acinetobacter Taxon 24</taxon>
    </lineage>
</organism>
<feature type="region of interest" description="Disordered" evidence="2">
    <location>
        <begin position="30"/>
        <end position="56"/>
    </location>
</feature>
<keyword evidence="1" id="KW-0175">Coiled coil</keyword>
<dbReference type="EMBL" id="JABERL010000033">
    <property type="protein sequence ID" value="NNH78326.1"/>
    <property type="molecule type" value="Genomic_DNA"/>
</dbReference>
<evidence type="ECO:0000256" key="1">
    <source>
        <dbReference type="SAM" id="Coils"/>
    </source>
</evidence>
<sequence length="562" mass="59929">MSKNVGLKLSTVALAVFLASCGGGGSEGYFNQEGSSSNNGGSTDGGNNGTGEPSIPVEETKDLYANFKASKTAMLISGDTLVLSVQVLDSETGGATAGEPVTLQLVDAKSLGVSIDGLAVQTTDTNGYAVYTLKLAASQNQDLLSKGITVNLLNTEKKKISETHISVVESEAEKPQYDLFVQTNKNLLSVKGDIATITVKALDTNGGSLSGKTVSLAVLDYVNNRVTIDGLSIKPTDELGNAIFTVRLPLVTGTLATNLIENGIGFEATIIDPKNVKVVKPLKLDVVEGNTATPVGNITFGNAGVLSVNSEKTFYSEDISAQVVDIDGKPLPNQKVTMSIDIISGAIGRYILSSELEGLRKEDILNIDINQLKPLNSQLNNQNLMLENLNGQLSLIDDADPDAKVKKATIQSQINSINLQIKQIQNNIAELTENKALISRFVIQPRTYLLCSAVTTPSNTSLATSLVNRDKVDDSAVNEYSYTTSATGSFDFKVNYLRRYAGWQTVQIKASTSVSGKVVESTMLYPLNALKSDLEADVGQPFDRSPYGSGTCSYQKPWENLL</sequence>
<comment type="caution">
    <text evidence="3">The sequence shown here is derived from an EMBL/GenBank/DDBJ whole genome shotgun (WGS) entry which is preliminary data.</text>
</comment>
<proteinExistence type="predicted"/>
<evidence type="ECO:0000313" key="4">
    <source>
        <dbReference type="Proteomes" id="UP000569202"/>
    </source>
</evidence>